<dbReference type="HOGENOM" id="CLU_2727149_0_0_1"/>
<dbReference type="Proteomes" id="UP000011115">
    <property type="component" value="Unassembled WGS sequence"/>
</dbReference>
<evidence type="ECO:0000313" key="2">
    <source>
        <dbReference type="Proteomes" id="UP000011115"/>
    </source>
</evidence>
<name>M1AF11_SOLTU</name>
<dbReference type="PANTHER" id="PTHR47329">
    <property type="entry name" value="OS05G0129900 PROTEIN"/>
    <property type="match status" value="1"/>
</dbReference>
<accession>M1AF11</accession>
<dbReference type="AlphaFoldDB" id="M1AF11"/>
<reference evidence="1" key="2">
    <citation type="submission" date="2015-06" db="UniProtKB">
        <authorList>
            <consortium name="EnsemblPlants"/>
        </authorList>
    </citation>
    <scope>IDENTIFICATION</scope>
    <source>
        <strain evidence="1">DM1-3 516 R44</strain>
    </source>
</reference>
<dbReference type="PaxDb" id="4113-PGSC0003DMT400021373"/>
<dbReference type="Gramene" id="PGSC0003DMT400021373">
    <property type="protein sequence ID" value="PGSC0003DMT400021373"/>
    <property type="gene ID" value="PGSC0003DMG400008293"/>
</dbReference>
<dbReference type="eggNOG" id="KOG4648">
    <property type="taxonomic scope" value="Eukaryota"/>
</dbReference>
<reference evidence="2" key="1">
    <citation type="journal article" date="2011" name="Nature">
        <title>Genome sequence and analysis of the tuber crop potato.</title>
        <authorList>
            <consortium name="The Potato Genome Sequencing Consortium"/>
        </authorList>
    </citation>
    <scope>NUCLEOTIDE SEQUENCE [LARGE SCALE GENOMIC DNA]</scope>
    <source>
        <strain evidence="2">cv. DM1-3 516 R44</strain>
    </source>
</reference>
<dbReference type="STRING" id="4113.M1AF11"/>
<proteinExistence type="predicted"/>
<dbReference type="InParanoid" id="M1AF11"/>
<evidence type="ECO:0000313" key="1">
    <source>
        <dbReference type="EnsemblPlants" id="PGSC0003DMT400021373"/>
    </source>
</evidence>
<dbReference type="PANTHER" id="PTHR47329:SF1">
    <property type="entry name" value="OS05G0129900 PROTEIN"/>
    <property type="match status" value="1"/>
</dbReference>
<sequence length="72" mass="8317">MGLDGTNMNLDDRYIKAYSRRSTTRKELGKLKESIEEPEIKKQYGEVKALYEKVTVELATKKQLKTATMAYI</sequence>
<organism evidence="1 2">
    <name type="scientific">Solanum tuberosum</name>
    <name type="common">Potato</name>
    <dbReference type="NCBI Taxonomy" id="4113"/>
    <lineage>
        <taxon>Eukaryota</taxon>
        <taxon>Viridiplantae</taxon>
        <taxon>Streptophyta</taxon>
        <taxon>Embryophyta</taxon>
        <taxon>Tracheophyta</taxon>
        <taxon>Spermatophyta</taxon>
        <taxon>Magnoliopsida</taxon>
        <taxon>eudicotyledons</taxon>
        <taxon>Gunneridae</taxon>
        <taxon>Pentapetalae</taxon>
        <taxon>asterids</taxon>
        <taxon>lamiids</taxon>
        <taxon>Solanales</taxon>
        <taxon>Solanaceae</taxon>
        <taxon>Solanoideae</taxon>
        <taxon>Solaneae</taxon>
        <taxon>Solanum</taxon>
    </lineage>
</organism>
<keyword evidence="2" id="KW-1185">Reference proteome</keyword>
<protein>
    <submittedName>
        <fullName evidence="1">Uncharacterized protein</fullName>
    </submittedName>
</protein>
<dbReference type="EnsemblPlants" id="PGSC0003DMT400021373">
    <property type="protein sequence ID" value="PGSC0003DMT400021373"/>
    <property type="gene ID" value="PGSC0003DMG400008293"/>
</dbReference>